<evidence type="ECO:0000256" key="10">
    <source>
        <dbReference type="ARBA" id="ARBA00022842"/>
    </source>
</evidence>
<keyword evidence="6 15" id="KW-0436">Ligase</keyword>
<sequence>MKISLNWLREWVDLPDHAHDIAHRLTMAGIECEAVPLLAEPLHGVVVGRIVEAVQHPDADRLRVCRVDAGDGGSHQIVCGASNARAGLLAPLALPGAVLPGGMKIGRARLRGVESGGMLCSAKELSLSEQSDGLFELDASLEPGQPIESALQLDDWILELEFTPNRGDALSVLGLARELAAIYGIGYTRPAIEPVESGSEASISVEIEDIQACPCYAGRIIEEIDPNAQTPQWMRERLRRTGVRSLGLLVDVTNYVLFELGQPMHAFDADRLAAPVSVRRGRSGEKLSLLNGQTIEPKSSELLIADAKAPLALAGVMGGGDSEVSESTTRVFLESACFTPAAVAGTGRRHKLHTDAAYRYERGVDPALQRLALERASRLIIEVAGGRAGAVVVAGSEAPGLRRVSLRQSRLEMISGVEIDAATVESSLGRLGIEARQSEPGLWNAQIPSWRYDLEIEADLIEEVARLYGYDRIEARPYAAELMPIASTDTRRSESGVKHALAARGYHEAVSYSFVDPAVQSLLAPMGAEIELDNPIAETMSVMRTTLWSGLLPALQYNLQRQARRVRLFEIGARYELRDGEIVETQSLSGLIWGEALPEQWGSPGRLVDFFDAKGDIDAVLGELEWERDEHAALHPGQTARVLRGGHPLGWMGSLHPRLVAHFDLPSAPILFELDWAGISPRALPNRPKMSEYPSSRRDLALSVRTDLPSARLVAEARAAGAAALEAVKVFDVYVGPGLPEGCKSVALSLIFQDYSRTLTEHDVDESVALIVSHLGRILGASVRG</sequence>
<dbReference type="InterPro" id="IPR002547">
    <property type="entry name" value="tRNA-bd_dom"/>
</dbReference>
<keyword evidence="9 15" id="KW-0067">ATP-binding</keyword>
<dbReference type="NCBIfam" id="NF045760">
    <property type="entry name" value="YtpR"/>
    <property type="match status" value="1"/>
</dbReference>
<evidence type="ECO:0000259" key="17">
    <source>
        <dbReference type="PROSITE" id="PS50886"/>
    </source>
</evidence>
<comment type="cofactor">
    <cofactor evidence="15">
        <name>Mg(2+)</name>
        <dbReference type="ChEBI" id="CHEBI:18420"/>
    </cofactor>
    <text evidence="15">Binds 2 magnesium ions per tetramer.</text>
</comment>
<dbReference type="PROSITE" id="PS51447">
    <property type="entry name" value="FDX_ACB"/>
    <property type="match status" value="1"/>
</dbReference>
<dbReference type="SUPFAM" id="SSF50249">
    <property type="entry name" value="Nucleic acid-binding proteins"/>
    <property type="match status" value="1"/>
</dbReference>
<comment type="catalytic activity">
    <reaction evidence="14 15">
        <text>tRNA(Phe) + L-phenylalanine + ATP = L-phenylalanyl-tRNA(Phe) + AMP + diphosphate + H(+)</text>
        <dbReference type="Rhea" id="RHEA:19413"/>
        <dbReference type="Rhea" id="RHEA-COMP:9668"/>
        <dbReference type="Rhea" id="RHEA-COMP:9699"/>
        <dbReference type="ChEBI" id="CHEBI:15378"/>
        <dbReference type="ChEBI" id="CHEBI:30616"/>
        <dbReference type="ChEBI" id="CHEBI:33019"/>
        <dbReference type="ChEBI" id="CHEBI:58095"/>
        <dbReference type="ChEBI" id="CHEBI:78442"/>
        <dbReference type="ChEBI" id="CHEBI:78531"/>
        <dbReference type="ChEBI" id="CHEBI:456215"/>
        <dbReference type="EC" id="6.1.1.20"/>
    </reaction>
</comment>
<dbReference type="InterPro" id="IPR045864">
    <property type="entry name" value="aa-tRNA-synth_II/BPL/LPL"/>
</dbReference>
<feature type="binding site" evidence="15">
    <location>
        <position position="463"/>
    </location>
    <ligand>
        <name>Mg(2+)</name>
        <dbReference type="ChEBI" id="CHEBI:18420"/>
        <note>shared with alpha subunit</note>
    </ligand>
</feature>
<dbReference type="Gene3D" id="3.30.56.10">
    <property type="match status" value="2"/>
</dbReference>
<dbReference type="Gene3D" id="3.50.40.10">
    <property type="entry name" value="Phenylalanyl-trna Synthetase, Chain B, domain 3"/>
    <property type="match status" value="1"/>
</dbReference>
<accession>A0ABU2WJ83</accession>
<dbReference type="NCBIfam" id="TIGR00472">
    <property type="entry name" value="pheT_bact"/>
    <property type="match status" value="1"/>
</dbReference>
<evidence type="ECO:0000256" key="9">
    <source>
        <dbReference type="ARBA" id="ARBA00022840"/>
    </source>
</evidence>
<dbReference type="InterPro" id="IPR033714">
    <property type="entry name" value="tRNA_bind_bactPheRS"/>
</dbReference>
<dbReference type="InterPro" id="IPR045060">
    <property type="entry name" value="Phe-tRNA-ligase_IIc_bsu"/>
</dbReference>
<dbReference type="SUPFAM" id="SSF55681">
    <property type="entry name" value="Class II aaRS and biotin synthetases"/>
    <property type="match status" value="1"/>
</dbReference>
<feature type="domain" description="FDX-ACB" evidence="18">
    <location>
        <begin position="691"/>
        <end position="784"/>
    </location>
</feature>
<reference evidence="20 21" key="1">
    <citation type="submission" date="2023-09" db="EMBL/GenBank/DDBJ databases">
        <authorList>
            <person name="Rey-Velasco X."/>
        </authorList>
    </citation>
    <scope>NUCLEOTIDE SEQUENCE [LARGE SCALE GENOMIC DNA]</scope>
    <source>
        <strain evidence="20 21">W345</strain>
    </source>
</reference>
<keyword evidence="5 16" id="KW-0820">tRNA-binding</keyword>
<dbReference type="CDD" id="cd02796">
    <property type="entry name" value="tRNA_bind_bactPheRS"/>
    <property type="match status" value="1"/>
</dbReference>
<name>A0ABU2WJ83_9GAMM</name>
<keyword evidence="10 15" id="KW-0460">Magnesium</keyword>
<gene>
    <name evidence="15 20" type="primary">pheT</name>
    <name evidence="20" type="ORF">RM530_09565</name>
</gene>
<dbReference type="Gene3D" id="3.30.930.10">
    <property type="entry name" value="Bira Bifunctional Protein, Domain 2"/>
    <property type="match status" value="1"/>
</dbReference>
<protein>
    <recommendedName>
        <fullName evidence="15">Phenylalanine--tRNA ligase beta subunit</fullName>
        <ecNumber evidence="15">6.1.1.20</ecNumber>
    </recommendedName>
    <alternativeName>
        <fullName evidence="15">Phenylalanyl-tRNA synthetase beta subunit</fullName>
        <shortName evidence="15">PheRS</shortName>
    </alternativeName>
</protein>
<evidence type="ECO:0000313" key="20">
    <source>
        <dbReference type="EMBL" id="MDT0497608.1"/>
    </source>
</evidence>
<evidence type="ECO:0000256" key="11">
    <source>
        <dbReference type="ARBA" id="ARBA00022884"/>
    </source>
</evidence>
<dbReference type="CDD" id="cd00769">
    <property type="entry name" value="PheRS_beta_core"/>
    <property type="match status" value="1"/>
</dbReference>
<keyword evidence="12 15" id="KW-0648">Protein biosynthesis</keyword>
<keyword evidence="8 15" id="KW-0547">Nucleotide-binding</keyword>
<dbReference type="Proteomes" id="UP001254608">
    <property type="component" value="Unassembled WGS sequence"/>
</dbReference>
<dbReference type="InterPro" id="IPR004532">
    <property type="entry name" value="Phe-tRNA-ligase_IIc_bsu_bact"/>
</dbReference>
<dbReference type="Gene3D" id="2.40.50.140">
    <property type="entry name" value="Nucleic acid-binding proteins"/>
    <property type="match status" value="1"/>
</dbReference>
<dbReference type="PANTHER" id="PTHR10947">
    <property type="entry name" value="PHENYLALANYL-TRNA SYNTHETASE BETA CHAIN AND LEUCINE-RICH REPEAT-CONTAINING PROTEIN 47"/>
    <property type="match status" value="1"/>
</dbReference>
<evidence type="ECO:0000256" key="1">
    <source>
        <dbReference type="ARBA" id="ARBA00004496"/>
    </source>
</evidence>
<dbReference type="SMART" id="SM00873">
    <property type="entry name" value="B3_4"/>
    <property type="match status" value="1"/>
</dbReference>
<organism evidence="20 21">
    <name type="scientific">Banduia mediterranea</name>
    <dbReference type="NCBI Taxonomy" id="3075609"/>
    <lineage>
        <taxon>Bacteria</taxon>
        <taxon>Pseudomonadati</taxon>
        <taxon>Pseudomonadota</taxon>
        <taxon>Gammaproteobacteria</taxon>
        <taxon>Nevskiales</taxon>
        <taxon>Algiphilaceae</taxon>
        <taxon>Banduia</taxon>
    </lineage>
</organism>
<dbReference type="PROSITE" id="PS51483">
    <property type="entry name" value="B5"/>
    <property type="match status" value="1"/>
</dbReference>
<keyword evidence="21" id="KW-1185">Reference proteome</keyword>
<dbReference type="SUPFAM" id="SSF54991">
    <property type="entry name" value="Anticodon-binding domain of PheRS"/>
    <property type="match status" value="1"/>
</dbReference>
<evidence type="ECO:0000259" key="19">
    <source>
        <dbReference type="PROSITE" id="PS51483"/>
    </source>
</evidence>
<evidence type="ECO:0000256" key="4">
    <source>
        <dbReference type="ARBA" id="ARBA00022490"/>
    </source>
</evidence>
<dbReference type="HAMAP" id="MF_00283">
    <property type="entry name" value="Phe_tRNA_synth_beta1"/>
    <property type="match status" value="1"/>
</dbReference>
<dbReference type="SUPFAM" id="SSF56037">
    <property type="entry name" value="PheT/TilS domain"/>
    <property type="match status" value="1"/>
</dbReference>
<keyword evidence="13 15" id="KW-0030">Aminoacyl-tRNA synthetase</keyword>
<feature type="binding site" evidence="15">
    <location>
        <position position="453"/>
    </location>
    <ligand>
        <name>Mg(2+)</name>
        <dbReference type="ChEBI" id="CHEBI:18420"/>
        <note>shared with alpha subunit</note>
    </ligand>
</feature>
<evidence type="ECO:0000256" key="15">
    <source>
        <dbReference type="HAMAP-Rule" id="MF_00283"/>
    </source>
</evidence>
<dbReference type="GO" id="GO:0004826">
    <property type="term" value="F:phenylalanine-tRNA ligase activity"/>
    <property type="evidence" value="ECO:0007669"/>
    <property type="project" value="UniProtKB-EC"/>
</dbReference>
<feature type="binding site" evidence="15">
    <location>
        <position position="462"/>
    </location>
    <ligand>
        <name>Mg(2+)</name>
        <dbReference type="ChEBI" id="CHEBI:18420"/>
        <note>shared with alpha subunit</note>
    </ligand>
</feature>
<dbReference type="InterPro" id="IPR020825">
    <property type="entry name" value="Phe-tRNA_synthase-like_B3/B4"/>
</dbReference>
<evidence type="ECO:0000256" key="7">
    <source>
        <dbReference type="ARBA" id="ARBA00022723"/>
    </source>
</evidence>
<dbReference type="InterPro" id="IPR009061">
    <property type="entry name" value="DNA-bd_dom_put_sf"/>
</dbReference>
<evidence type="ECO:0000256" key="13">
    <source>
        <dbReference type="ARBA" id="ARBA00023146"/>
    </source>
</evidence>
<dbReference type="EMBL" id="JAVRIC010000011">
    <property type="protein sequence ID" value="MDT0497608.1"/>
    <property type="molecule type" value="Genomic_DNA"/>
</dbReference>
<dbReference type="Pfam" id="PF01588">
    <property type="entry name" value="tRNA_bind"/>
    <property type="match status" value="1"/>
</dbReference>
<comment type="subcellular location">
    <subcellularLocation>
        <location evidence="1 15">Cytoplasm</location>
    </subcellularLocation>
</comment>
<dbReference type="EC" id="6.1.1.20" evidence="15"/>
<dbReference type="PROSITE" id="PS50886">
    <property type="entry name" value="TRBD"/>
    <property type="match status" value="1"/>
</dbReference>
<dbReference type="InterPro" id="IPR005146">
    <property type="entry name" value="B3/B4_tRNA-bd"/>
</dbReference>
<dbReference type="Gene3D" id="3.30.70.380">
    <property type="entry name" value="Ferrodoxin-fold anticodon-binding domain"/>
    <property type="match status" value="1"/>
</dbReference>
<evidence type="ECO:0000256" key="2">
    <source>
        <dbReference type="ARBA" id="ARBA00008653"/>
    </source>
</evidence>
<dbReference type="PANTHER" id="PTHR10947:SF0">
    <property type="entry name" value="PHENYLALANINE--TRNA LIGASE BETA SUBUNIT"/>
    <property type="match status" value="1"/>
</dbReference>
<dbReference type="Pfam" id="PF03483">
    <property type="entry name" value="B3_4"/>
    <property type="match status" value="1"/>
</dbReference>
<dbReference type="SMART" id="SM00896">
    <property type="entry name" value="FDX-ACB"/>
    <property type="match status" value="1"/>
</dbReference>
<comment type="subunit">
    <text evidence="3 15">Tetramer of two alpha and two beta subunits.</text>
</comment>
<keyword evidence="7 15" id="KW-0479">Metal-binding</keyword>
<dbReference type="SUPFAM" id="SSF46955">
    <property type="entry name" value="Putative DNA-binding domain"/>
    <property type="match status" value="1"/>
</dbReference>
<keyword evidence="11 16" id="KW-0694">RNA-binding</keyword>
<dbReference type="SMART" id="SM00874">
    <property type="entry name" value="B5"/>
    <property type="match status" value="1"/>
</dbReference>
<feature type="binding site" evidence="15">
    <location>
        <position position="459"/>
    </location>
    <ligand>
        <name>Mg(2+)</name>
        <dbReference type="ChEBI" id="CHEBI:18420"/>
        <note>shared with alpha subunit</note>
    </ligand>
</feature>
<dbReference type="Pfam" id="PF03147">
    <property type="entry name" value="FDX-ACB"/>
    <property type="match status" value="1"/>
</dbReference>
<evidence type="ECO:0000256" key="16">
    <source>
        <dbReference type="PROSITE-ProRule" id="PRU00209"/>
    </source>
</evidence>
<dbReference type="InterPro" id="IPR012340">
    <property type="entry name" value="NA-bd_OB-fold"/>
</dbReference>
<evidence type="ECO:0000259" key="18">
    <source>
        <dbReference type="PROSITE" id="PS51447"/>
    </source>
</evidence>
<dbReference type="InterPro" id="IPR005121">
    <property type="entry name" value="Fdx_antiC-bd"/>
</dbReference>
<evidence type="ECO:0000256" key="3">
    <source>
        <dbReference type="ARBA" id="ARBA00011209"/>
    </source>
</evidence>
<dbReference type="Pfam" id="PF17759">
    <property type="entry name" value="tRNA_synthFbeta"/>
    <property type="match status" value="1"/>
</dbReference>
<dbReference type="InterPro" id="IPR036690">
    <property type="entry name" value="Fdx_antiC-bd_sf"/>
</dbReference>
<evidence type="ECO:0000256" key="5">
    <source>
        <dbReference type="ARBA" id="ARBA00022555"/>
    </source>
</evidence>
<keyword evidence="4 15" id="KW-0963">Cytoplasm</keyword>
<dbReference type="InterPro" id="IPR041616">
    <property type="entry name" value="PheRS_beta_core"/>
</dbReference>
<feature type="domain" description="B5" evidence="19">
    <location>
        <begin position="399"/>
        <end position="475"/>
    </location>
</feature>
<evidence type="ECO:0000256" key="14">
    <source>
        <dbReference type="ARBA" id="ARBA00049255"/>
    </source>
</evidence>
<comment type="similarity">
    <text evidence="2 15">Belongs to the phenylalanyl-tRNA synthetase beta subunit family. Type 1 subfamily.</text>
</comment>
<proteinExistence type="inferred from homology"/>
<feature type="domain" description="TRNA-binding" evidence="17">
    <location>
        <begin position="39"/>
        <end position="148"/>
    </location>
</feature>
<evidence type="ECO:0000256" key="6">
    <source>
        <dbReference type="ARBA" id="ARBA00022598"/>
    </source>
</evidence>
<dbReference type="Pfam" id="PF03484">
    <property type="entry name" value="B5"/>
    <property type="match status" value="1"/>
</dbReference>
<evidence type="ECO:0000256" key="12">
    <source>
        <dbReference type="ARBA" id="ARBA00022917"/>
    </source>
</evidence>
<dbReference type="RefSeq" id="WP_311364999.1">
    <property type="nucleotide sequence ID" value="NZ_JAVRIC010000011.1"/>
</dbReference>
<evidence type="ECO:0000313" key="21">
    <source>
        <dbReference type="Proteomes" id="UP001254608"/>
    </source>
</evidence>
<dbReference type="InterPro" id="IPR005147">
    <property type="entry name" value="tRNA_synthase_B5-dom"/>
</dbReference>
<comment type="caution">
    <text evidence="20">The sequence shown here is derived from an EMBL/GenBank/DDBJ whole genome shotgun (WGS) entry which is preliminary data.</text>
</comment>
<evidence type="ECO:0000256" key="8">
    <source>
        <dbReference type="ARBA" id="ARBA00022741"/>
    </source>
</evidence>